<dbReference type="GO" id="GO:0016846">
    <property type="term" value="F:carbon-sulfur lyase activity"/>
    <property type="evidence" value="ECO:0007669"/>
    <property type="project" value="TreeGrafter"/>
</dbReference>
<comment type="cofactor">
    <cofactor evidence="1 3">
        <name>pyridoxal 5'-phosphate</name>
        <dbReference type="ChEBI" id="CHEBI:597326"/>
    </cofactor>
</comment>
<evidence type="ECO:0000256" key="2">
    <source>
        <dbReference type="ARBA" id="ARBA00022898"/>
    </source>
</evidence>
<dbReference type="PANTHER" id="PTHR11808">
    <property type="entry name" value="TRANS-SULFURATION ENZYME FAMILY MEMBER"/>
    <property type="match status" value="1"/>
</dbReference>
<reference evidence="4 5" key="1">
    <citation type="journal article" date="2015" name="Nature">
        <title>rRNA introns, odd ribosomes, and small enigmatic genomes across a large radiation of phyla.</title>
        <authorList>
            <person name="Brown C.T."/>
            <person name="Hug L.A."/>
            <person name="Thomas B.C."/>
            <person name="Sharon I."/>
            <person name="Castelle C.J."/>
            <person name="Singh A."/>
            <person name="Wilkins M.J."/>
            <person name="Williams K.H."/>
            <person name="Banfield J.F."/>
        </authorList>
    </citation>
    <scope>NUCLEOTIDE SEQUENCE [LARGE SCALE GENOMIC DNA]</scope>
</reference>
<protein>
    <submittedName>
        <fullName evidence="4">Uncharacterized protein</fullName>
    </submittedName>
</protein>
<proteinExistence type="inferred from homology"/>
<comment type="similarity">
    <text evidence="3">Belongs to the trans-sulfuration enzymes family.</text>
</comment>
<dbReference type="Pfam" id="PF01053">
    <property type="entry name" value="Cys_Met_Meta_PP"/>
    <property type="match status" value="1"/>
</dbReference>
<dbReference type="GO" id="GO:0019346">
    <property type="term" value="P:transsulfuration"/>
    <property type="evidence" value="ECO:0007669"/>
    <property type="project" value="InterPro"/>
</dbReference>
<evidence type="ECO:0000313" key="5">
    <source>
        <dbReference type="Proteomes" id="UP000034448"/>
    </source>
</evidence>
<dbReference type="EMBL" id="LBSJ01000007">
    <property type="protein sequence ID" value="KKQ15948.1"/>
    <property type="molecule type" value="Genomic_DNA"/>
</dbReference>
<gene>
    <name evidence="4" type="ORF">US28_C0007G0039</name>
</gene>
<dbReference type="SUPFAM" id="SSF53383">
    <property type="entry name" value="PLP-dependent transferases"/>
    <property type="match status" value="1"/>
</dbReference>
<keyword evidence="2 3" id="KW-0663">Pyridoxal phosphate</keyword>
<name>A0A0G0F9T9_9BACT</name>
<dbReference type="InterPro" id="IPR015424">
    <property type="entry name" value="PyrdxlP-dep_Trfase"/>
</dbReference>
<dbReference type="AlphaFoldDB" id="A0A0G0F9T9"/>
<dbReference type="Proteomes" id="UP000034448">
    <property type="component" value="Unassembled WGS sequence"/>
</dbReference>
<organism evidence="4 5">
    <name type="scientific">Candidatus Daviesbacteria bacterium GW2011_GWA1_36_8</name>
    <dbReference type="NCBI Taxonomy" id="1618417"/>
    <lineage>
        <taxon>Bacteria</taxon>
        <taxon>Candidatus Daviesiibacteriota</taxon>
    </lineage>
</organism>
<dbReference type="InterPro" id="IPR015421">
    <property type="entry name" value="PyrdxlP-dep_Trfase_major"/>
</dbReference>
<dbReference type="GO" id="GO:0030170">
    <property type="term" value="F:pyridoxal phosphate binding"/>
    <property type="evidence" value="ECO:0007669"/>
    <property type="project" value="InterPro"/>
</dbReference>
<dbReference type="Gene3D" id="3.90.1150.10">
    <property type="entry name" value="Aspartate Aminotransferase, domain 1"/>
    <property type="match status" value="1"/>
</dbReference>
<sequence length="506" mass="56353">MIERNLEINIKQVPSFESVGDLRRGLERKRLNLGGDLYPRDGSSTVSSVEERIGGLIGVPAERIVSYNSGMGAIVDLISQIKPSRAVFAEGLYSQSGWLFKNELPDSGVRTTPAASGEVSRITEAVVRSGADTIFLETVANEADMEMVDIEELLKDPVLEELKPNVILDNTLPTSLRYRVYDLLQRYQGKGIVVESLTKNYGLNEVLGGFLYSPNDEVIGQLRDRRKRRGSGLSEYSAQVLEADLDDGQNYLKRAELTARNTFKIAQAWENAKNPLVRVHYPNLDSHPQSKLANRLFPDGVAPVFFADLSIDQWSLTQALWENPNIREFGRLGQSFGFDSMRILPEESAPIIRISGGMEDEMVIFKLREEFFKIITGVTKSSIPTGQRVSGMDVRIQAGDNCCGQAVLEMLGYDISKIDPWRGLTNFDIAEVIGSRKFLFDLPENEGAYIVNGTKIETGNPHWFLVAEGNVFDPEVGVRDRNGFIEDKFSEINGVIPVSYCAVPTR</sequence>
<evidence type="ECO:0000313" key="4">
    <source>
        <dbReference type="EMBL" id="KKQ15948.1"/>
    </source>
</evidence>
<dbReference type="Gene3D" id="3.40.640.10">
    <property type="entry name" value="Type I PLP-dependent aspartate aminotransferase-like (Major domain)"/>
    <property type="match status" value="1"/>
</dbReference>
<dbReference type="GO" id="GO:0005737">
    <property type="term" value="C:cytoplasm"/>
    <property type="evidence" value="ECO:0007669"/>
    <property type="project" value="TreeGrafter"/>
</dbReference>
<evidence type="ECO:0000256" key="3">
    <source>
        <dbReference type="RuleBase" id="RU362118"/>
    </source>
</evidence>
<evidence type="ECO:0000256" key="1">
    <source>
        <dbReference type="ARBA" id="ARBA00001933"/>
    </source>
</evidence>
<dbReference type="InterPro" id="IPR000277">
    <property type="entry name" value="Cys/Met-Metab_PyrdxlP-dep_enz"/>
</dbReference>
<comment type="caution">
    <text evidence="4">The sequence shown here is derived from an EMBL/GenBank/DDBJ whole genome shotgun (WGS) entry which is preliminary data.</text>
</comment>
<dbReference type="InterPro" id="IPR015422">
    <property type="entry name" value="PyrdxlP-dep_Trfase_small"/>
</dbReference>
<accession>A0A0G0F9T9</accession>